<evidence type="ECO:0000256" key="2">
    <source>
        <dbReference type="ARBA" id="ARBA00004988"/>
    </source>
</evidence>
<dbReference type="PANTHER" id="PTHR11934:SF0">
    <property type="entry name" value="RIBOSE-5-PHOSPHATE ISOMERASE"/>
    <property type="match status" value="1"/>
</dbReference>
<comment type="caution">
    <text evidence="9">The sequence shown here is derived from an EMBL/GenBank/DDBJ whole genome shotgun (WGS) entry which is preliminary data.</text>
</comment>
<keyword evidence="6" id="KW-0413">Isomerase</keyword>
<dbReference type="Proteomes" id="UP000326924">
    <property type="component" value="Unassembled WGS sequence"/>
</dbReference>
<name>A0A5J5EVH8_9PEZI</name>
<gene>
    <name evidence="9" type="ORF">FN846DRAFT_25149</name>
</gene>
<evidence type="ECO:0000256" key="4">
    <source>
        <dbReference type="ARBA" id="ARBA00011959"/>
    </source>
</evidence>
<evidence type="ECO:0000313" key="9">
    <source>
        <dbReference type="EMBL" id="KAA8904681.1"/>
    </source>
</evidence>
<sequence length="302" mass="32116">MIGSRRLIGHVRASARYPTYVIPLRQLRLTKSYKTPFMAPIPRTPLHQAIRCLSTATPSTSALEAAKHAASLRAVQTHYHPSMRYVGIGSGSTIAHVVSALSSLPSGAANTTFIPTGFQSRQLLLSAGLRVSAIDEVPPYAVDVAFDGADEVDPYRNCIKGGGACLLLEKLISPALGTTYTRGIPIEILSISLPYVLAGLKGLNLQPELRMGGSAKAGPCITDNGNFVVDAKFPAGYKGCAEDEAKRLDCSENVMQLAKVLNGIVGVVEHGLFSQVDKKPEVVYFGMQDGQVQVLGPNCPGK</sequence>
<evidence type="ECO:0000256" key="1">
    <source>
        <dbReference type="ARBA" id="ARBA00001713"/>
    </source>
</evidence>
<dbReference type="CDD" id="cd01398">
    <property type="entry name" value="RPI_A"/>
    <property type="match status" value="1"/>
</dbReference>
<comment type="similarity">
    <text evidence="3">Belongs to the ribose 5-phosphate isomerase family.</text>
</comment>
<dbReference type="InterPro" id="IPR037171">
    <property type="entry name" value="NagB/RpiA_transferase-like"/>
</dbReference>
<evidence type="ECO:0000313" key="10">
    <source>
        <dbReference type="Proteomes" id="UP000326924"/>
    </source>
</evidence>
<dbReference type="GO" id="GO:0004751">
    <property type="term" value="F:ribose-5-phosphate isomerase activity"/>
    <property type="evidence" value="ECO:0007669"/>
    <property type="project" value="UniProtKB-EC"/>
</dbReference>
<comment type="catalytic activity">
    <reaction evidence="1">
        <text>aldehydo-D-ribose 5-phosphate = D-ribulose 5-phosphate</text>
        <dbReference type="Rhea" id="RHEA:14657"/>
        <dbReference type="ChEBI" id="CHEBI:58121"/>
        <dbReference type="ChEBI" id="CHEBI:58273"/>
        <dbReference type="EC" id="5.3.1.6"/>
    </reaction>
</comment>
<dbReference type="SUPFAM" id="SSF100950">
    <property type="entry name" value="NagB/RpiA/CoA transferase-like"/>
    <property type="match status" value="1"/>
</dbReference>
<dbReference type="GO" id="GO:0009052">
    <property type="term" value="P:pentose-phosphate shunt, non-oxidative branch"/>
    <property type="evidence" value="ECO:0007669"/>
    <property type="project" value="InterPro"/>
</dbReference>
<evidence type="ECO:0000256" key="6">
    <source>
        <dbReference type="ARBA" id="ARBA00023235"/>
    </source>
</evidence>
<proteinExistence type="inferred from homology"/>
<organism evidence="9 10">
    <name type="scientific">Sphaerosporella brunnea</name>
    <dbReference type="NCBI Taxonomy" id="1250544"/>
    <lineage>
        <taxon>Eukaryota</taxon>
        <taxon>Fungi</taxon>
        <taxon>Dikarya</taxon>
        <taxon>Ascomycota</taxon>
        <taxon>Pezizomycotina</taxon>
        <taxon>Pezizomycetes</taxon>
        <taxon>Pezizales</taxon>
        <taxon>Pyronemataceae</taxon>
        <taxon>Sphaerosporella</taxon>
    </lineage>
</organism>
<evidence type="ECO:0000256" key="3">
    <source>
        <dbReference type="ARBA" id="ARBA00008088"/>
    </source>
</evidence>
<dbReference type="GO" id="GO:0006014">
    <property type="term" value="P:D-ribose metabolic process"/>
    <property type="evidence" value="ECO:0007669"/>
    <property type="project" value="TreeGrafter"/>
</dbReference>
<accession>A0A5J5EVH8</accession>
<reference evidence="9 10" key="1">
    <citation type="submission" date="2019-09" db="EMBL/GenBank/DDBJ databases">
        <title>Draft genome of the ectomycorrhizal ascomycete Sphaerosporella brunnea.</title>
        <authorList>
            <consortium name="DOE Joint Genome Institute"/>
            <person name="Benucci G.M."/>
            <person name="Marozzi G."/>
            <person name="Antonielli L."/>
            <person name="Sanchez S."/>
            <person name="Marco P."/>
            <person name="Wang X."/>
            <person name="Falini L.B."/>
            <person name="Barry K."/>
            <person name="Haridas S."/>
            <person name="Lipzen A."/>
            <person name="Labutti K."/>
            <person name="Grigoriev I.V."/>
            <person name="Murat C."/>
            <person name="Martin F."/>
            <person name="Albertini E."/>
            <person name="Donnini D."/>
            <person name="Bonito G."/>
        </authorList>
    </citation>
    <scope>NUCLEOTIDE SEQUENCE [LARGE SCALE GENOMIC DNA]</scope>
    <source>
        <strain evidence="9 10">Sb_GMNB300</strain>
    </source>
</reference>
<dbReference type="FunCoup" id="A0A5J5EVH8">
    <property type="interactions" value="939"/>
</dbReference>
<dbReference type="InterPro" id="IPR004788">
    <property type="entry name" value="Ribose5P_isomerase_type_A"/>
</dbReference>
<dbReference type="SUPFAM" id="SSF75445">
    <property type="entry name" value="D-ribose-5-phosphate isomerase (RpiA), lid domain"/>
    <property type="match status" value="1"/>
</dbReference>
<dbReference type="OrthoDB" id="1555531at2759"/>
<dbReference type="EMBL" id="VXIS01000105">
    <property type="protein sequence ID" value="KAA8904681.1"/>
    <property type="molecule type" value="Genomic_DNA"/>
</dbReference>
<dbReference type="Gene3D" id="3.30.70.260">
    <property type="match status" value="1"/>
</dbReference>
<dbReference type="GO" id="GO:0005737">
    <property type="term" value="C:cytoplasm"/>
    <property type="evidence" value="ECO:0007669"/>
    <property type="project" value="TreeGrafter"/>
</dbReference>
<dbReference type="PANTHER" id="PTHR11934">
    <property type="entry name" value="RIBOSE-5-PHOSPHATE ISOMERASE"/>
    <property type="match status" value="1"/>
</dbReference>
<dbReference type="UniPathway" id="UPA00115">
    <property type="reaction ID" value="UER00412"/>
</dbReference>
<evidence type="ECO:0000256" key="7">
    <source>
        <dbReference type="ARBA" id="ARBA00029734"/>
    </source>
</evidence>
<comment type="pathway">
    <text evidence="2">Carbohydrate degradation; pentose phosphate pathway; D-ribose 5-phosphate from D-ribulose 5-phosphate (non-oxidative stage): step 1/1.</text>
</comment>
<keyword evidence="10" id="KW-1185">Reference proteome</keyword>
<evidence type="ECO:0000256" key="8">
    <source>
        <dbReference type="ARBA" id="ARBA00032273"/>
    </source>
</evidence>
<dbReference type="AlphaFoldDB" id="A0A5J5EVH8"/>
<dbReference type="NCBIfam" id="TIGR00021">
    <property type="entry name" value="rpiA"/>
    <property type="match status" value="1"/>
</dbReference>
<dbReference type="Gene3D" id="3.40.50.1360">
    <property type="match status" value="1"/>
</dbReference>
<protein>
    <recommendedName>
        <fullName evidence="5">Ribose-5-phosphate isomerase</fullName>
        <ecNumber evidence="4">5.3.1.6</ecNumber>
    </recommendedName>
    <alternativeName>
        <fullName evidence="8">D-ribose-5-phosphate ketol-isomerase</fullName>
    </alternativeName>
    <alternativeName>
        <fullName evidence="7">Phosphoriboisomerase</fullName>
    </alternativeName>
</protein>
<dbReference type="InParanoid" id="A0A5J5EVH8"/>
<dbReference type="EC" id="5.3.1.6" evidence="4"/>
<evidence type="ECO:0000256" key="5">
    <source>
        <dbReference type="ARBA" id="ARBA00019150"/>
    </source>
</evidence>
<dbReference type="Pfam" id="PF06026">
    <property type="entry name" value="Rib_5-P_isom_A"/>
    <property type="match status" value="2"/>
</dbReference>